<evidence type="ECO:0000313" key="2">
    <source>
        <dbReference type="Proteomes" id="UP000239757"/>
    </source>
</evidence>
<dbReference type="AlphaFoldDB" id="A0A2P5WS14"/>
<dbReference type="OrthoDB" id="998851at2759"/>
<sequence>MLRNHLKKWYAKVRKAKHDQFDALWKKIGNLVELELENDVLGDIMETELAINLEMDKEEKIWEQRAHANWLKYGDKNTSYFHNFASQWRKTNTIMGLENSSGGFTMDAMEMDSLAFTYFERLFTSKGRIDTSHIFSGVKAIACKQAMAFVILLEFATSRLKDTKKP</sequence>
<gene>
    <name evidence="1" type="ORF">GOBAR_AA26789</name>
</gene>
<proteinExistence type="predicted"/>
<organism evidence="1 2">
    <name type="scientific">Gossypium barbadense</name>
    <name type="common">Sea Island cotton</name>
    <name type="synonym">Hibiscus barbadensis</name>
    <dbReference type="NCBI Taxonomy" id="3634"/>
    <lineage>
        <taxon>Eukaryota</taxon>
        <taxon>Viridiplantae</taxon>
        <taxon>Streptophyta</taxon>
        <taxon>Embryophyta</taxon>
        <taxon>Tracheophyta</taxon>
        <taxon>Spermatophyta</taxon>
        <taxon>Magnoliopsida</taxon>
        <taxon>eudicotyledons</taxon>
        <taxon>Gunneridae</taxon>
        <taxon>Pentapetalae</taxon>
        <taxon>rosids</taxon>
        <taxon>malvids</taxon>
        <taxon>Malvales</taxon>
        <taxon>Malvaceae</taxon>
        <taxon>Malvoideae</taxon>
        <taxon>Gossypium</taxon>
    </lineage>
</organism>
<dbReference type="EMBL" id="KZ666696">
    <property type="protein sequence ID" value="PPR93884.1"/>
    <property type="molecule type" value="Genomic_DNA"/>
</dbReference>
<accession>A0A2P5WS14</accession>
<protein>
    <submittedName>
        <fullName evidence="1">Uncharacterized protein</fullName>
    </submittedName>
</protein>
<name>A0A2P5WS14_GOSBA</name>
<evidence type="ECO:0000313" key="1">
    <source>
        <dbReference type="EMBL" id="PPR93884.1"/>
    </source>
</evidence>
<reference evidence="1 2" key="1">
    <citation type="submission" date="2015-01" db="EMBL/GenBank/DDBJ databases">
        <title>Genome of allotetraploid Gossypium barbadense reveals genomic plasticity and fiber elongation in cotton evolution.</title>
        <authorList>
            <person name="Chen X."/>
            <person name="Liu X."/>
            <person name="Zhao B."/>
            <person name="Zheng H."/>
            <person name="Hu Y."/>
            <person name="Lu G."/>
            <person name="Yang C."/>
            <person name="Chen J."/>
            <person name="Shan C."/>
            <person name="Zhang L."/>
            <person name="Zhou Y."/>
            <person name="Wang L."/>
            <person name="Guo W."/>
            <person name="Bai Y."/>
            <person name="Ruan J."/>
            <person name="Shangguan X."/>
            <person name="Mao Y."/>
            <person name="Jiang J."/>
            <person name="Zhu Y."/>
            <person name="Lei J."/>
            <person name="Kang H."/>
            <person name="Chen S."/>
            <person name="He X."/>
            <person name="Wang R."/>
            <person name="Wang Y."/>
            <person name="Chen J."/>
            <person name="Wang L."/>
            <person name="Yu S."/>
            <person name="Wang B."/>
            <person name="Wei J."/>
            <person name="Song S."/>
            <person name="Lu X."/>
            <person name="Gao Z."/>
            <person name="Gu W."/>
            <person name="Deng X."/>
            <person name="Ma D."/>
            <person name="Wang S."/>
            <person name="Liang W."/>
            <person name="Fang L."/>
            <person name="Cai C."/>
            <person name="Zhu X."/>
            <person name="Zhou B."/>
            <person name="Zhang Y."/>
            <person name="Chen Z."/>
            <person name="Xu S."/>
            <person name="Zhu R."/>
            <person name="Wang S."/>
            <person name="Zhang T."/>
            <person name="Zhao G."/>
        </authorList>
    </citation>
    <scope>NUCLEOTIDE SEQUENCE [LARGE SCALE GENOMIC DNA]</scope>
    <source>
        <strain evidence="2">cv. Xinhai21</strain>
        <tissue evidence="1">Leaf</tissue>
    </source>
</reference>
<dbReference type="Proteomes" id="UP000239757">
    <property type="component" value="Unassembled WGS sequence"/>
</dbReference>